<reference evidence="2 3" key="1">
    <citation type="journal article" date="2018" name="Int. J. Syst. Evol. Microbiol.">
        <title>Mesosutterella multiformis gen. nov., sp. nov., a member of the family Sutterellaceae and Sutterella megalosphaeroides sp. nov., isolated from human faeces.</title>
        <authorList>
            <person name="Sakamoto M."/>
            <person name="Ikeyama N."/>
            <person name="Kunihiro T."/>
            <person name="Iino T."/>
            <person name="Yuki M."/>
            <person name="Ohkuma M."/>
        </authorList>
    </citation>
    <scope>NUCLEOTIDE SEQUENCE [LARGE SCALE GENOMIC DNA]</scope>
    <source>
        <strain evidence="2 3">6FBBBH3</strain>
    </source>
</reference>
<dbReference type="NCBIfam" id="NF007714">
    <property type="entry name" value="PRK10410.1-2"/>
    <property type="match status" value="1"/>
</dbReference>
<evidence type="ECO:0000256" key="1">
    <source>
        <dbReference type="SAM" id="MobiDB-lite"/>
    </source>
</evidence>
<accession>A0A2Z6IDP0</accession>
<evidence type="ECO:0000313" key="3">
    <source>
        <dbReference type="Proteomes" id="UP000271003"/>
    </source>
</evidence>
<organism evidence="2 3">
    <name type="scientific">Sutterella megalosphaeroides</name>
    <dbReference type="NCBI Taxonomy" id="2494234"/>
    <lineage>
        <taxon>Bacteria</taxon>
        <taxon>Pseudomonadati</taxon>
        <taxon>Pseudomonadota</taxon>
        <taxon>Betaproteobacteria</taxon>
        <taxon>Burkholderiales</taxon>
        <taxon>Sutterellaceae</taxon>
        <taxon>Sutterella</taxon>
    </lineage>
</organism>
<dbReference type="InterPro" id="IPR020483">
    <property type="entry name" value="Uncharacterised_YgbA"/>
</dbReference>
<evidence type="ECO:0008006" key="4">
    <source>
        <dbReference type="Google" id="ProtNLM"/>
    </source>
</evidence>
<proteinExistence type="predicted"/>
<dbReference type="AlphaFoldDB" id="A0A2Z6IDP0"/>
<feature type="compositionally biased region" description="Basic and acidic residues" evidence="1">
    <location>
        <begin position="134"/>
        <end position="148"/>
    </location>
</feature>
<gene>
    <name evidence="2" type="ORF">SUTMEG_15980</name>
</gene>
<protein>
    <recommendedName>
        <fullName evidence="4">Nitrous oxide-stimulated promoter family protein</fullName>
    </recommendedName>
</protein>
<dbReference type="RefSeq" id="WP_232008770.1">
    <property type="nucleotide sequence ID" value="NZ_AP018786.1"/>
</dbReference>
<dbReference type="Pfam" id="PF11756">
    <property type="entry name" value="YgbA_NO"/>
    <property type="match status" value="1"/>
</dbReference>
<keyword evidence="3" id="KW-1185">Reference proteome</keyword>
<dbReference type="KEGG" id="sutt:SUTMEG_15980"/>
<sequence>MTTDTSAPTDADAKTRCSAAAPKPDRMARLETIPVLKEEAETIRLMAELYCKAHHPELRSTEDGLCPECRAFVEYARKRLACCPYGAEKPVCAKCRIHCYKPAEREKAREIMRWAGPRLLWRHPILTLKHLLKERREAPEKPRNRRETAPAAASKEAPKEAPKSPSDAGAR</sequence>
<feature type="region of interest" description="Disordered" evidence="1">
    <location>
        <begin position="132"/>
        <end position="171"/>
    </location>
</feature>
<name>A0A2Z6IDP0_9BURK</name>
<evidence type="ECO:0000313" key="2">
    <source>
        <dbReference type="EMBL" id="BBF23707.1"/>
    </source>
</evidence>
<dbReference type="Proteomes" id="UP000271003">
    <property type="component" value="Chromosome"/>
</dbReference>
<dbReference type="EMBL" id="AP018786">
    <property type="protein sequence ID" value="BBF23707.1"/>
    <property type="molecule type" value="Genomic_DNA"/>
</dbReference>